<name>A0A8H2XNQ7_9AGAM</name>
<gene>
    <name evidence="2" type="ORF">RDB_LOCUS59471</name>
</gene>
<organism evidence="2 3">
    <name type="scientific">Rhizoctonia solani</name>
    <dbReference type="NCBI Taxonomy" id="456999"/>
    <lineage>
        <taxon>Eukaryota</taxon>
        <taxon>Fungi</taxon>
        <taxon>Dikarya</taxon>
        <taxon>Basidiomycota</taxon>
        <taxon>Agaricomycotina</taxon>
        <taxon>Agaricomycetes</taxon>
        <taxon>Cantharellales</taxon>
        <taxon>Ceratobasidiaceae</taxon>
        <taxon>Rhizoctonia</taxon>
    </lineage>
</organism>
<accession>A0A8H2XNQ7</accession>
<feature type="compositionally biased region" description="Polar residues" evidence="1">
    <location>
        <begin position="165"/>
        <end position="175"/>
    </location>
</feature>
<dbReference type="AlphaFoldDB" id="A0A8H2XNQ7"/>
<evidence type="ECO:0000313" key="3">
    <source>
        <dbReference type="Proteomes" id="UP000663843"/>
    </source>
</evidence>
<feature type="compositionally biased region" description="Basic and acidic residues" evidence="1">
    <location>
        <begin position="350"/>
        <end position="389"/>
    </location>
</feature>
<feature type="region of interest" description="Disordered" evidence="1">
    <location>
        <begin position="155"/>
        <end position="175"/>
    </location>
</feature>
<dbReference type="EMBL" id="CAJMWT010001952">
    <property type="protein sequence ID" value="CAE6426914.1"/>
    <property type="molecule type" value="Genomic_DNA"/>
</dbReference>
<proteinExistence type="predicted"/>
<comment type="caution">
    <text evidence="2">The sequence shown here is derived from an EMBL/GenBank/DDBJ whole genome shotgun (WGS) entry which is preliminary data.</text>
</comment>
<evidence type="ECO:0000256" key="1">
    <source>
        <dbReference type="SAM" id="MobiDB-lite"/>
    </source>
</evidence>
<feature type="region of interest" description="Disordered" evidence="1">
    <location>
        <begin position="346"/>
        <end position="390"/>
    </location>
</feature>
<evidence type="ECO:0000313" key="2">
    <source>
        <dbReference type="EMBL" id="CAE6426914.1"/>
    </source>
</evidence>
<dbReference type="Proteomes" id="UP000663843">
    <property type="component" value="Unassembled WGS sequence"/>
</dbReference>
<sequence>MRGLDEPVETRVLVELQMPFFPFGFLSKFLREMRSSKSHDGLGAVSPNQFVFPLALVTKDTTYPERQRPYSPKELLDHILKDPYAVDSVGNIHVTGVSYHKLVEGAQHEYLVIRVQHNQLELANYLKLDRCPQEGQALANPPKSSDLVEDTAAQDEDSVKPQGENLEQTSPSKSGNVFLSSSSSPFAGDGLALDTFLVSGSGSKSFYTDESKKLASVKFKEPRPVLEELVTLAKVVSACRPRYNIFRTQCYWYAFTIWEVLKMNFPDSAQWPNEPLGAGRNGAIPWIELHKRSLLDDELNLAKFGMTLRHSHAALAAEAVGAWEDFQKESKKHRLSHGIQTIIANQQQSEEERARAEEERARAEEERARAEEERARAEEERARAEDKVANLEQQLAEMQQRLKSAGMKPE</sequence>
<reference evidence="2" key="1">
    <citation type="submission" date="2021-01" db="EMBL/GenBank/DDBJ databases">
        <authorList>
            <person name="Kaushik A."/>
        </authorList>
    </citation>
    <scope>NUCLEOTIDE SEQUENCE</scope>
    <source>
        <strain evidence="2">AG2-2IIIB</strain>
    </source>
</reference>
<protein>
    <submittedName>
        <fullName evidence="2">Uncharacterized protein</fullName>
    </submittedName>
</protein>